<dbReference type="SMART" id="SM00271">
    <property type="entry name" value="DnaJ"/>
    <property type="match status" value="1"/>
</dbReference>
<evidence type="ECO:0000259" key="3">
    <source>
        <dbReference type="PROSITE" id="PS50076"/>
    </source>
</evidence>
<feature type="region of interest" description="Disordered" evidence="2">
    <location>
        <begin position="1"/>
        <end position="69"/>
    </location>
</feature>
<dbReference type="InterPro" id="IPR018253">
    <property type="entry name" value="DnaJ_domain_CS"/>
</dbReference>
<sequence length="189" mass="21193">MFNGQMKTQPVEGRAESFQQVHSLAAAGTRGPPSTSSSPCSPHGRRRRHRGRRRRPRRPRLADASAAGVPRASFENRVRVDASLSLKAAFAEIAVSAYKAEVRSVDFRTKLAKKLHPDTNKGDADAERKFQEVQRAYETLKDEQKRSFYDQVVLINMKKLLQEVEQVQVDHLKVDLAILSRTSLAAATQ</sequence>
<protein>
    <recommendedName>
        <fullName evidence="3">J domain-containing protein</fullName>
    </recommendedName>
</protein>
<organism evidence="4">
    <name type="scientific">Ananas comosus var. bracteatus</name>
    <name type="common">red pineapple</name>
    <dbReference type="NCBI Taxonomy" id="296719"/>
    <lineage>
        <taxon>Eukaryota</taxon>
        <taxon>Viridiplantae</taxon>
        <taxon>Streptophyta</taxon>
        <taxon>Embryophyta</taxon>
        <taxon>Tracheophyta</taxon>
        <taxon>Spermatophyta</taxon>
        <taxon>Magnoliopsida</taxon>
        <taxon>Liliopsida</taxon>
        <taxon>Poales</taxon>
        <taxon>Bromeliaceae</taxon>
        <taxon>Bromelioideae</taxon>
        <taxon>Ananas</taxon>
    </lineage>
</organism>
<dbReference type="AlphaFoldDB" id="A0A6V7PBP0"/>
<dbReference type="InterPro" id="IPR001623">
    <property type="entry name" value="DnaJ_domain"/>
</dbReference>
<feature type="domain" description="J" evidence="3">
    <location>
        <begin position="79"/>
        <end position="153"/>
    </location>
</feature>
<feature type="compositionally biased region" description="Low complexity" evidence="2">
    <location>
        <begin position="32"/>
        <end position="42"/>
    </location>
</feature>
<dbReference type="PANTHER" id="PTHR44145">
    <property type="entry name" value="DNAJ HOMOLOG SUBFAMILY A MEMBER 3, MITOCHONDRIAL"/>
    <property type="match status" value="1"/>
</dbReference>
<evidence type="ECO:0000313" key="4">
    <source>
        <dbReference type="EMBL" id="CAD1828241.1"/>
    </source>
</evidence>
<dbReference type="InterPro" id="IPR036869">
    <property type="entry name" value="J_dom_sf"/>
</dbReference>
<keyword evidence="1" id="KW-0143">Chaperone</keyword>
<gene>
    <name evidence="4" type="ORF">CB5_LOCUS11452</name>
</gene>
<dbReference type="Pfam" id="PF00226">
    <property type="entry name" value="DnaJ"/>
    <property type="match status" value="1"/>
</dbReference>
<dbReference type="CDD" id="cd06257">
    <property type="entry name" value="DnaJ"/>
    <property type="match status" value="1"/>
</dbReference>
<proteinExistence type="predicted"/>
<dbReference type="Gene3D" id="1.10.287.110">
    <property type="entry name" value="DnaJ domain"/>
    <property type="match status" value="1"/>
</dbReference>
<dbReference type="PANTHER" id="PTHR44145:SF3">
    <property type="entry name" value="DNAJ HOMOLOG SUBFAMILY A MEMBER 3, MITOCHONDRIAL"/>
    <property type="match status" value="1"/>
</dbReference>
<accession>A0A6V7PBP0</accession>
<evidence type="ECO:0000256" key="2">
    <source>
        <dbReference type="SAM" id="MobiDB-lite"/>
    </source>
</evidence>
<evidence type="ECO:0000256" key="1">
    <source>
        <dbReference type="ARBA" id="ARBA00023186"/>
    </source>
</evidence>
<dbReference type="GO" id="GO:0005783">
    <property type="term" value="C:endoplasmic reticulum"/>
    <property type="evidence" value="ECO:0007669"/>
    <property type="project" value="UniProtKB-ARBA"/>
</dbReference>
<dbReference type="PROSITE" id="PS50076">
    <property type="entry name" value="DNAJ_2"/>
    <property type="match status" value="1"/>
</dbReference>
<name>A0A6V7PBP0_ANACO</name>
<reference evidence="4" key="1">
    <citation type="submission" date="2020-07" db="EMBL/GenBank/DDBJ databases">
        <authorList>
            <person name="Lin J."/>
        </authorList>
    </citation>
    <scope>NUCLEOTIDE SEQUENCE</scope>
</reference>
<dbReference type="SUPFAM" id="SSF46565">
    <property type="entry name" value="Chaperone J-domain"/>
    <property type="match status" value="1"/>
</dbReference>
<dbReference type="InterPro" id="IPR051938">
    <property type="entry name" value="Apopto_cytoskel_mod"/>
</dbReference>
<feature type="compositionally biased region" description="Basic residues" evidence="2">
    <location>
        <begin position="43"/>
        <end position="59"/>
    </location>
</feature>
<dbReference type="PRINTS" id="PR00625">
    <property type="entry name" value="JDOMAIN"/>
</dbReference>
<dbReference type="PROSITE" id="PS00636">
    <property type="entry name" value="DNAJ_1"/>
    <property type="match status" value="1"/>
</dbReference>
<dbReference type="EMBL" id="LR862147">
    <property type="protein sequence ID" value="CAD1828241.1"/>
    <property type="molecule type" value="Genomic_DNA"/>
</dbReference>